<feature type="region of interest" description="Disordered" evidence="1">
    <location>
        <begin position="495"/>
        <end position="572"/>
    </location>
</feature>
<feature type="region of interest" description="Disordered" evidence="1">
    <location>
        <begin position="1"/>
        <end position="41"/>
    </location>
</feature>
<sequence>MPSSSNIDDLLRKLARPAQKVGKTRVKYPWRRRQSQKRGIKLTETERRELKEKREEKRVKLEDALKTARDTMYKLAEQMSEDFGKAHRPEYYYSLIMQQSKLKVKPQKFSRWNVFVSRETRKRNDERGAGNGKRVSDGYIKELSARWREMSEEERDAATADGIEELTERRENRKEGVQNVLINSFHDARATLGSIQQELQFLAGRTGLRIVTIAVRPSSDALNAPFVFSSDERVGYYFETLTKMPMQELVVGLEGFCISGINGLTQNHRMQLGQWKTKVRDFILEKLSAASTRGPINKMYYVNFDQHITVKFGVVLENWPLTKFAAPGSFSAIPLLSLLYNAFDSGTTRFRSLSDEEWLEWLQAYKAGQAPPAVTASPSGLTVEEEDFAAAADSEAPVELSAPAGSETAFASAPSASASSAKEGAPSASVTNGNVNTAPSEVGTGATPSPSAPDVNMAETRITEVAVARGQKRTFQQVGDGNFVNNFVSADGTGIVQITKKPRKQRSDAGKKRGPRKKNPAAAAQASATPAPALPTPSATPAPATPAPSATPAPTLSTSSVSAPRTAAGATA</sequence>
<dbReference type="AlphaFoldDB" id="A0A2G8SS42"/>
<proteinExistence type="predicted"/>
<feature type="region of interest" description="Disordered" evidence="1">
    <location>
        <begin position="392"/>
        <end position="456"/>
    </location>
</feature>
<evidence type="ECO:0000313" key="3">
    <source>
        <dbReference type="Proteomes" id="UP000230002"/>
    </source>
</evidence>
<feature type="compositionally biased region" description="Basic residues" evidence="1">
    <location>
        <begin position="22"/>
        <end position="40"/>
    </location>
</feature>
<feature type="compositionally biased region" description="Polar residues" evidence="1">
    <location>
        <begin position="430"/>
        <end position="439"/>
    </location>
</feature>
<protein>
    <submittedName>
        <fullName evidence="2">Uncharacterized protein</fullName>
    </submittedName>
</protein>
<evidence type="ECO:0000256" key="1">
    <source>
        <dbReference type="SAM" id="MobiDB-lite"/>
    </source>
</evidence>
<dbReference type="EMBL" id="AYKW01000001">
    <property type="protein sequence ID" value="PIL36587.1"/>
    <property type="molecule type" value="Genomic_DNA"/>
</dbReference>
<dbReference type="OrthoDB" id="3267359at2759"/>
<feature type="compositionally biased region" description="Pro residues" evidence="1">
    <location>
        <begin position="532"/>
        <end position="551"/>
    </location>
</feature>
<name>A0A2G8SS42_9APHY</name>
<comment type="caution">
    <text evidence="2">The sequence shown here is derived from an EMBL/GenBank/DDBJ whole genome shotgun (WGS) entry which is preliminary data.</text>
</comment>
<accession>A0A2G8SS42</accession>
<dbReference type="Proteomes" id="UP000230002">
    <property type="component" value="Unassembled WGS sequence"/>
</dbReference>
<feature type="compositionally biased region" description="Low complexity" evidence="1">
    <location>
        <begin position="520"/>
        <end position="531"/>
    </location>
</feature>
<gene>
    <name evidence="2" type="ORF">GSI_00276</name>
</gene>
<evidence type="ECO:0000313" key="2">
    <source>
        <dbReference type="EMBL" id="PIL36587.1"/>
    </source>
</evidence>
<feature type="compositionally biased region" description="Low complexity" evidence="1">
    <location>
        <begin position="406"/>
        <end position="429"/>
    </location>
</feature>
<keyword evidence="3" id="KW-1185">Reference proteome</keyword>
<reference evidence="2 3" key="1">
    <citation type="journal article" date="2015" name="Sci. Rep.">
        <title>Chromosome-level genome map provides insights into diverse defense mechanisms in the medicinal fungus Ganoderma sinense.</title>
        <authorList>
            <person name="Zhu Y."/>
            <person name="Xu J."/>
            <person name="Sun C."/>
            <person name="Zhou S."/>
            <person name="Xu H."/>
            <person name="Nelson D.R."/>
            <person name="Qian J."/>
            <person name="Song J."/>
            <person name="Luo H."/>
            <person name="Xiang L."/>
            <person name="Li Y."/>
            <person name="Xu Z."/>
            <person name="Ji A."/>
            <person name="Wang L."/>
            <person name="Lu S."/>
            <person name="Hayward A."/>
            <person name="Sun W."/>
            <person name="Li X."/>
            <person name="Schwartz D.C."/>
            <person name="Wang Y."/>
            <person name="Chen S."/>
        </authorList>
    </citation>
    <scope>NUCLEOTIDE SEQUENCE [LARGE SCALE GENOMIC DNA]</scope>
    <source>
        <strain evidence="2 3">ZZ0214-1</strain>
    </source>
</reference>
<organism evidence="2 3">
    <name type="scientific">Ganoderma sinense ZZ0214-1</name>
    <dbReference type="NCBI Taxonomy" id="1077348"/>
    <lineage>
        <taxon>Eukaryota</taxon>
        <taxon>Fungi</taxon>
        <taxon>Dikarya</taxon>
        <taxon>Basidiomycota</taxon>
        <taxon>Agaricomycotina</taxon>
        <taxon>Agaricomycetes</taxon>
        <taxon>Polyporales</taxon>
        <taxon>Polyporaceae</taxon>
        <taxon>Ganoderma</taxon>
    </lineage>
</organism>
<dbReference type="STRING" id="1077348.A0A2G8SS42"/>
<feature type="compositionally biased region" description="Low complexity" evidence="1">
    <location>
        <begin position="552"/>
        <end position="564"/>
    </location>
</feature>